<accession>A0A6V8KYT9</accession>
<evidence type="ECO:0000256" key="3">
    <source>
        <dbReference type="ARBA" id="ARBA00023136"/>
    </source>
</evidence>
<gene>
    <name evidence="7" type="ORF">Prum_026560</name>
</gene>
<organism evidence="7 8">
    <name type="scientific">Phytohabitans rumicis</name>
    <dbReference type="NCBI Taxonomy" id="1076125"/>
    <lineage>
        <taxon>Bacteria</taxon>
        <taxon>Bacillati</taxon>
        <taxon>Actinomycetota</taxon>
        <taxon>Actinomycetes</taxon>
        <taxon>Micromonosporales</taxon>
        <taxon>Micromonosporaceae</taxon>
    </lineage>
</organism>
<keyword evidence="1" id="KW-1003">Cell membrane</keyword>
<evidence type="ECO:0000256" key="5">
    <source>
        <dbReference type="ARBA" id="ARBA00023288"/>
    </source>
</evidence>
<name>A0A6V8KYT9_9ACTN</name>
<dbReference type="EMBL" id="BLPG01000001">
    <property type="protein sequence ID" value="GFJ89014.1"/>
    <property type="molecule type" value="Genomic_DNA"/>
</dbReference>
<feature type="signal peptide" evidence="6">
    <location>
        <begin position="1"/>
        <end position="21"/>
    </location>
</feature>
<evidence type="ECO:0000256" key="1">
    <source>
        <dbReference type="ARBA" id="ARBA00022475"/>
    </source>
</evidence>
<keyword evidence="4" id="KW-0564">Palmitate</keyword>
<protein>
    <submittedName>
        <fullName evidence="7">Sugar ABC transporter substrate-binding protein</fullName>
    </submittedName>
</protein>
<proteinExistence type="predicted"/>
<dbReference type="InterPro" id="IPR006059">
    <property type="entry name" value="SBP"/>
</dbReference>
<feature type="chain" id="PRO_5039210193" evidence="6">
    <location>
        <begin position="22"/>
        <end position="435"/>
    </location>
</feature>
<keyword evidence="8" id="KW-1185">Reference proteome</keyword>
<dbReference type="PANTHER" id="PTHR43649:SF33">
    <property type="entry name" value="POLYGALACTURONAN_RHAMNOGALACTURONAN-BINDING PROTEIN YTCQ"/>
    <property type="match status" value="1"/>
</dbReference>
<dbReference type="Gene3D" id="3.40.190.10">
    <property type="entry name" value="Periplasmic binding protein-like II"/>
    <property type="match status" value="1"/>
</dbReference>
<comment type="caution">
    <text evidence="7">The sequence shown here is derived from an EMBL/GenBank/DDBJ whole genome shotgun (WGS) entry which is preliminary data.</text>
</comment>
<evidence type="ECO:0000313" key="7">
    <source>
        <dbReference type="EMBL" id="GFJ89014.1"/>
    </source>
</evidence>
<evidence type="ECO:0000313" key="8">
    <source>
        <dbReference type="Proteomes" id="UP000482960"/>
    </source>
</evidence>
<dbReference type="Proteomes" id="UP000482960">
    <property type="component" value="Unassembled WGS sequence"/>
</dbReference>
<dbReference type="Pfam" id="PF01547">
    <property type="entry name" value="SBP_bac_1"/>
    <property type="match status" value="1"/>
</dbReference>
<dbReference type="PANTHER" id="PTHR43649">
    <property type="entry name" value="ARABINOSE-BINDING PROTEIN-RELATED"/>
    <property type="match status" value="1"/>
</dbReference>
<keyword evidence="2 6" id="KW-0732">Signal</keyword>
<dbReference type="PROSITE" id="PS51257">
    <property type="entry name" value="PROKAR_LIPOPROTEIN"/>
    <property type="match status" value="1"/>
</dbReference>
<keyword evidence="3" id="KW-0472">Membrane</keyword>
<evidence type="ECO:0000256" key="2">
    <source>
        <dbReference type="ARBA" id="ARBA00022729"/>
    </source>
</evidence>
<evidence type="ECO:0000256" key="4">
    <source>
        <dbReference type="ARBA" id="ARBA00023139"/>
    </source>
</evidence>
<reference evidence="7 8" key="2">
    <citation type="submission" date="2020-03" db="EMBL/GenBank/DDBJ databases">
        <authorList>
            <person name="Ichikawa N."/>
            <person name="Kimura A."/>
            <person name="Kitahashi Y."/>
            <person name="Uohara A."/>
        </authorList>
    </citation>
    <scope>NUCLEOTIDE SEQUENCE [LARGE SCALE GENOMIC DNA]</scope>
    <source>
        <strain evidence="7 8">NBRC 108638</strain>
    </source>
</reference>
<evidence type="ECO:0000256" key="6">
    <source>
        <dbReference type="SAM" id="SignalP"/>
    </source>
</evidence>
<sequence length="435" mass="45975">MTRSLAAKVVAIALGVSLVAACGSDSDSGSDQGTSGGKVELSFWAWAPNIEKVIDKWNADNPDIHVTLSRQAGGGDIVTKLLTANKAGNPPDLAQVEYQSLPTLVSNDVLADLAKEAGDAKSKFAEGVWQQVTLGTDAVYGIPQDAGPMMLYYRTDLFQQFGLTVPKTWDEFAQAARTLRTKTKKQYLTTFSAKDPGWFAGLAQQAGAAWWGVDGEAWKVTVNDAATKKVADYWGGLVQEGAIDDQPMYTPEWNKALNDGTLLAWPSAIWGPGVLEGNAPKTKGKWAMAPLPQWTAGESKTGNWGGSSTGVAAKSKNVAAAAKFATWMNTDPTATALLVKESAIYPAASDAQSGPALTQPPAFFPNQPNFYTEAAAIAKGAAGVTWGPNVNVTYQVYQDAFGKAITQKSSFGAAVDEMQSATVADMQKNGFKVSG</sequence>
<keyword evidence="5" id="KW-0449">Lipoprotein</keyword>
<reference evidence="7 8" key="1">
    <citation type="submission" date="2020-03" db="EMBL/GenBank/DDBJ databases">
        <title>Whole genome shotgun sequence of Phytohabitans rumicis NBRC 108638.</title>
        <authorList>
            <person name="Komaki H."/>
            <person name="Tamura T."/>
        </authorList>
    </citation>
    <scope>NUCLEOTIDE SEQUENCE [LARGE SCALE GENOMIC DNA]</scope>
    <source>
        <strain evidence="7 8">NBRC 108638</strain>
    </source>
</reference>
<dbReference type="AlphaFoldDB" id="A0A6V8KYT9"/>
<dbReference type="RefSeq" id="WP_173076593.1">
    <property type="nucleotide sequence ID" value="NZ_BAABJB010000014.1"/>
</dbReference>
<dbReference type="InterPro" id="IPR050490">
    <property type="entry name" value="Bact_solute-bd_prot1"/>
</dbReference>
<dbReference type="SUPFAM" id="SSF53850">
    <property type="entry name" value="Periplasmic binding protein-like II"/>
    <property type="match status" value="1"/>
</dbReference>